<evidence type="ECO:0000256" key="1">
    <source>
        <dbReference type="SAM" id="Phobius"/>
    </source>
</evidence>
<keyword evidence="1" id="KW-0812">Transmembrane</keyword>
<dbReference type="Proteomes" id="UP001157006">
    <property type="component" value="Chromosome 3"/>
</dbReference>
<keyword evidence="1" id="KW-1133">Transmembrane helix</keyword>
<protein>
    <submittedName>
        <fullName evidence="2">Uncharacterized protein</fullName>
    </submittedName>
</protein>
<gene>
    <name evidence="2" type="ORF">VFH_III026840</name>
</gene>
<dbReference type="InterPro" id="IPR004158">
    <property type="entry name" value="DUF247_pln"/>
</dbReference>
<accession>A0AAV1A013</accession>
<dbReference type="PANTHER" id="PTHR31549">
    <property type="entry name" value="PROTEIN, PUTATIVE (DUF247)-RELATED-RELATED"/>
    <property type="match status" value="1"/>
</dbReference>
<name>A0AAV1A013_VICFA</name>
<dbReference type="EMBL" id="OX451738">
    <property type="protein sequence ID" value="CAI8602160.1"/>
    <property type="molecule type" value="Genomic_DNA"/>
</dbReference>
<reference evidence="2 3" key="1">
    <citation type="submission" date="2023-01" db="EMBL/GenBank/DDBJ databases">
        <authorList>
            <person name="Kreplak J."/>
        </authorList>
    </citation>
    <scope>NUCLEOTIDE SEQUENCE [LARGE SCALE GENOMIC DNA]</scope>
</reference>
<sequence length="443" mass="52423">MMASLTTLEVKFKEFLEAKQMHQNSRPKIQKVDGYLRNRNNFEQHYSPKFVSIGPIHHNNQNLKLGENYKLIWAAKYIENTQQNLYVLHQKIADNIVELMSLFADNVLELANTSESLKDFCSIEEKLSWLLFVDGCFLLYILIYLKLQLDKPQDLNIKVDQLVLVMKDVLLLENQLPYLVLKLLWKNEDETELIYNMKNFLKYYYWALPDNKKTWRTPVIEENNSAENERTHFISNFVHRKKTNEMHVVDFQNKQPTHLLDLQRKIILTKSNHKRKKQSMEFSEIRSKMMTYRNIQDLRAVGIKLRSSGTRGPTDVDFWEGWFTAVLTLPQIVVDDDTAASLLNLIAYEMCPDFKNDYGICSFVVFIDSLIDHAEDVKKLRSKETYFEVRVKIHEHHYNKFKIWFALGYHTYFSNPWTITAFVAAFVALALTFIQTWFSIFPR</sequence>
<feature type="transmembrane region" description="Helical" evidence="1">
    <location>
        <begin position="417"/>
        <end position="438"/>
    </location>
</feature>
<dbReference type="Pfam" id="PF03140">
    <property type="entry name" value="DUF247"/>
    <property type="match status" value="1"/>
</dbReference>
<keyword evidence="1" id="KW-0472">Membrane</keyword>
<dbReference type="AlphaFoldDB" id="A0AAV1A013"/>
<evidence type="ECO:0000313" key="2">
    <source>
        <dbReference type="EMBL" id="CAI8602160.1"/>
    </source>
</evidence>
<evidence type="ECO:0000313" key="3">
    <source>
        <dbReference type="Proteomes" id="UP001157006"/>
    </source>
</evidence>
<dbReference type="PANTHER" id="PTHR31549:SF191">
    <property type="entry name" value="DUF247 DOMAIN PROTEIN"/>
    <property type="match status" value="1"/>
</dbReference>
<keyword evidence="3" id="KW-1185">Reference proteome</keyword>
<organism evidence="2 3">
    <name type="scientific">Vicia faba</name>
    <name type="common">Broad bean</name>
    <name type="synonym">Faba vulgaris</name>
    <dbReference type="NCBI Taxonomy" id="3906"/>
    <lineage>
        <taxon>Eukaryota</taxon>
        <taxon>Viridiplantae</taxon>
        <taxon>Streptophyta</taxon>
        <taxon>Embryophyta</taxon>
        <taxon>Tracheophyta</taxon>
        <taxon>Spermatophyta</taxon>
        <taxon>Magnoliopsida</taxon>
        <taxon>eudicotyledons</taxon>
        <taxon>Gunneridae</taxon>
        <taxon>Pentapetalae</taxon>
        <taxon>rosids</taxon>
        <taxon>fabids</taxon>
        <taxon>Fabales</taxon>
        <taxon>Fabaceae</taxon>
        <taxon>Papilionoideae</taxon>
        <taxon>50 kb inversion clade</taxon>
        <taxon>NPAAA clade</taxon>
        <taxon>Hologalegina</taxon>
        <taxon>IRL clade</taxon>
        <taxon>Fabeae</taxon>
        <taxon>Vicia</taxon>
    </lineage>
</organism>
<proteinExistence type="predicted"/>